<dbReference type="SUPFAM" id="SSF51445">
    <property type="entry name" value="(Trans)glycosidases"/>
    <property type="match status" value="1"/>
</dbReference>
<keyword evidence="2 6" id="KW-0326">Glycosidase</keyword>
<dbReference type="InterPro" id="IPR013785">
    <property type="entry name" value="Aldolase_TIM"/>
</dbReference>
<dbReference type="EC" id="3.2.1.22" evidence="6"/>
<dbReference type="EMBL" id="JALEMU010000129">
    <property type="protein sequence ID" value="MCI5756203.1"/>
    <property type="molecule type" value="Genomic_DNA"/>
</dbReference>
<dbReference type="InterPro" id="IPR038417">
    <property type="entry name" value="Alpga-gal_N_sf"/>
</dbReference>
<dbReference type="InterPro" id="IPR031705">
    <property type="entry name" value="Glyco_hydro_36_C"/>
</dbReference>
<dbReference type="GO" id="GO:0016052">
    <property type="term" value="P:carbohydrate catabolic process"/>
    <property type="evidence" value="ECO:0007669"/>
    <property type="project" value="InterPro"/>
</dbReference>
<dbReference type="Gene3D" id="2.70.98.60">
    <property type="entry name" value="alpha-galactosidase from lactobacil brevis"/>
    <property type="match status" value="1"/>
</dbReference>
<dbReference type="Pfam" id="PF16874">
    <property type="entry name" value="Glyco_hydro_36C"/>
    <property type="match status" value="1"/>
</dbReference>
<dbReference type="AlphaFoldDB" id="A0AAE3FKG0"/>
<gene>
    <name evidence="6" type="ORF">MR241_07925</name>
</gene>
<dbReference type="Proteomes" id="UP001139365">
    <property type="component" value="Unassembled WGS sequence"/>
</dbReference>
<evidence type="ECO:0000256" key="4">
    <source>
        <dbReference type="SAM" id="SignalP"/>
    </source>
</evidence>
<evidence type="ECO:0000259" key="5">
    <source>
        <dbReference type="Pfam" id="PF16874"/>
    </source>
</evidence>
<feature type="signal peptide" evidence="4">
    <location>
        <begin position="1"/>
        <end position="23"/>
    </location>
</feature>
<evidence type="ECO:0000313" key="6">
    <source>
        <dbReference type="EMBL" id="MCI5756203.1"/>
    </source>
</evidence>
<feature type="region of interest" description="Disordered" evidence="3">
    <location>
        <begin position="32"/>
        <end position="59"/>
    </location>
</feature>
<feature type="chain" id="PRO_5042139582" evidence="4">
    <location>
        <begin position="24"/>
        <end position="730"/>
    </location>
</feature>
<protein>
    <submittedName>
        <fullName evidence="6">Alpha-galactosidase</fullName>
        <ecNumber evidence="6">3.2.1.22</ecNumber>
    </submittedName>
</protein>
<dbReference type="Gene3D" id="3.20.20.70">
    <property type="entry name" value="Aldolase class I"/>
    <property type="match status" value="1"/>
</dbReference>
<evidence type="ECO:0000256" key="1">
    <source>
        <dbReference type="ARBA" id="ARBA00022801"/>
    </source>
</evidence>
<dbReference type="Pfam" id="PF02065">
    <property type="entry name" value="Melibiase"/>
    <property type="match status" value="1"/>
</dbReference>
<dbReference type="PROSITE" id="PS51257">
    <property type="entry name" value="PROKAR_LIPOPROTEIN"/>
    <property type="match status" value="1"/>
</dbReference>
<keyword evidence="1 6" id="KW-0378">Hydrolase</keyword>
<dbReference type="InterPro" id="IPR013780">
    <property type="entry name" value="Glyco_hydro_b"/>
</dbReference>
<accession>A0AAE3FKG0</accession>
<reference evidence="6 7" key="1">
    <citation type="submission" date="2022-03" db="EMBL/GenBank/DDBJ databases">
        <title>Metagenome-assembled genomes from swine fecal metagenomes.</title>
        <authorList>
            <person name="Holman D.B."/>
            <person name="Kommadath A."/>
        </authorList>
    </citation>
    <scope>NUCLEOTIDE SEQUENCE [LARGE SCALE GENOMIC DNA]</scope>
    <source>
        <strain evidence="6">SUG147</strain>
    </source>
</reference>
<proteinExistence type="predicted"/>
<feature type="compositionally biased region" description="Gly residues" evidence="3">
    <location>
        <begin position="32"/>
        <end position="41"/>
    </location>
</feature>
<dbReference type="InterPro" id="IPR002252">
    <property type="entry name" value="Glyco_hydro_36"/>
</dbReference>
<organism evidence="6 7">
    <name type="scientific">Candidatus Colimorpha enterica</name>
    <dbReference type="NCBI Taxonomy" id="3083063"/>
    <lineage>
        <taxon>Bacteria</taxon>
        <taxon>Pseudomonadati</taxon>
        <taxon>Bacteroidota</taxon>
        <taxon>Bacteroidia</taxon>
        <taxon>Bacteroidales</taxon>
        <taxon>Candidatus Colimorpha</taxon>
    </lineage>
</organism>
<comment type="caution">
    <text evidence="6">The sequence shown here is derived from an EMBL/GenBank/DDBJ whole genome shotgun (WGS) entry which is preliminary data.</text>
</comment>
<feature type="domain" description="Glycosyl hydrolase family 36 C-terminal" evidence="5">
    <location>
        <begin position="647"/>
        <end position="715"/>
    </location>
</feature>
<sequence length="730" mass="82449">MKSRTVKLISAIMAVLIFAAVFASCHSGGGTAVTDGTGGKTNGTTDSPTTDRRHESGTPGVVDAYWPDYGDFEKYAGMRERLEKWLVDNYINGTKAPFSFTYNNLPSEIILAKWERKTSEDKADGGKKYTVSYTNPADGFRVWAEFTLFGDYPTLEWCTYAENGGSENSKKLRNFMGMDISFELDSSSLTLHTTEGSLDIAGDDINDYRLVTEKLTNKVTTFMPEENDGRSSEHAWPFFDVVGNGNGIMFGIGWTGLWTANFSAEGNNVNISSGMAKFSSYLKPQEKVRTPLYSITYFDGDAEYGHNLFRRTVLAHYTPDDGTDDVCKLPVSVTTESYGESGIIDDVSKWTGKLSIGNVWTDAAWFGDTDKKSWTVETGNWWINKRLYPSGSLKKVSDFLHSNNLKYTVWFELERVAVGTELYREHFDLLINRNVVGSYILNLASEEGYRWAENYLIGMIRENGIDIYRQDFNSPGIAQAWAANDEPDRDGMTELRYVENLYRLYDRLHREFPGIMLDNCASGGKRIDLEMLKRMVILHRTDYTCVPYGDGEGQFNMEGIQWQNQNLSYWLPLHGATLGYPVYLFEDSYLARSMLSAGVALGIQVGYAADMPLAQKMTREMSDFRGYFIGDYYPLLEPTYDKTSKQAFMYVREDINEALVLVYNRPQNSESTRFTLKLRGLDPDTTYIVTDQDARKGQAKEMTGEKLMNEGIDLNVYSGSAKILLLTPIN</sequence>
<dbReference type="GO" id="GO:0004557">
    <property type="term" value="F:alpha-galactosidase activity"/>
    <property type="evidence" value="ECO:0007669"/>
    <property type="project" value="UniProtKB-EC"/>
</dbReference>
<dbReference type="Gene3D" id="2.60.40.1180">
    <property type="entry name" value="Golgi alpha-mannosidase II"/>
    <property type="match status" value="1"/>
</dbReference>
<dbReference type="InterPro" id="IPR017853">
    <property type="entry name" value="GH"/>
</dbReference>
<evidence type="ECO:0000256" key="3">
    <source>
        <dbReference type="SAM" id="MobiDB-lite"/>
    </source>
</evidence>
<dbReference type="PRINTS" id="PR00743">
    <property type="entry name" value="GLHYDRLASE36"/>
</dbReference>
<evidence type="ECO:0000313" key="7">
    <source>
        <dbReference type="Proteomes" id="UP001139365"/>
    </source>
</evidence>
<keyword evidence="4" id="KW-0732">Signal</keyword>
<evidence type="ECO:0000256" key="2">
    <source>
        <dbReference type="ARBA" id="ARBA00023295"/>
    </source>
</evidence>
<name>A0AAE3FKG0_9BACT</name>